<dbReference type="Gene3D" id="3.30.530.20">
    <property type="match status" value="1"/>
</dbReference>
<protein>
    <submittedName>
        <fullName evidence="1">SRPBCC domain-containing protein</fullName>
    </submittedName>
</protein>
<dbReference type="SUPFAM" id="SSF55961">
    <property type="entry name" value="Bet v1-like"/>
    <property type="match status" value="1"/>
</dbReference>
<sequence>MANEIFWPQGYAPGFADNFVSNEVIVAGLTAAEIWPLLSNPAQWPTYYANSANPRLYDDKGHELAQGRRFYFETFGFPVEAEVTEYVAPVSGQPGRIAWHGWSGEEKSLNRLDVHHAWLIEDLSEGRVRILTQETQNGEPAKELATTRPNPMLNGHQEWLDGLVSAARSSLVTTSLKP</sequence>
<dbReference type="CDD" id="cd07822">
    <property type="entry name" value="SRPBCC_4"/>
    <property type="match status" value="1"/>
</dbReference>
<gene>
    <name evidence="1" type="ORF">J2D73_04545</name>
</gene>
<keyword evidence="2" id="KW-1185">Reference proteome</keyword>
<evidence type="ECO:0000313" key="1">
    <source>
        <dbReference type="EMBL" id="MBO1359067.1"/>
    </source>
</evidence>
<name>A0ABS3LT32_9PROT</name>
<proteinExistence type="predicted"/>
<comment type="caution">
    <text evidence="1">The sequence shown here is derived from an EMBL/GenBank/DDBJ whole genome shotgun (WGS) entry which is preliminary data.</text>
</comment>
<reference evidence="1 2" key="1">
    <citation type="submission" date="2021-03" db="EMBL/GenBank/DDBJ databases">
        <title>The complete genome sequence of Acetobacter sacchari TBRC 11175.</title>
        <authorList>
            <person name="Charoenyingcharoen P."/>
            <person name="Yukphan P."/>
        </authorList>
    </citation>
    <scope>NUCLEOTIDE SEQUENCE [LARGE SCALE GENOMIC DNA]</scope>
    <source>
        <strain evidence="1 2">TBRC 11175</strain>
    </source>
</reference>
<dbReference type="EMBL" id="JAFVMF010000004">
    <property type="protein sequence ID" value="MBO1359067.1"/>
    <property type="molecule type" value="Genomic_DNA"/>
</dbReference>
<organism evidence="1 2">
    <name type="scientific">Acetobacter sacchari</name>
    <dbReference type="NCBI Taxonomy" id="2661687"/>
    <lineage>
        <taxon>Bacteria</taxon>
        <taxon>Pseudomonadati</taxon>
        <taxon>Pseudomonadota</taxon>
        <taxon>Alphaproteobacteria</taxon>
        <taxon>Acetobacterales</taxon>
        <taxon>Acetobacteraceae</taxon>
        <taxon>Acetobacter</taxon>
    </lineage>
</organism>
<dbReference type="RefSeq" id="WP_207879830.1">
    <property type="nucleotide sequence ID" value="NZ_JAFVMF010000004.1"/>
</dbReference>
<evidence type="ECO:0000313" key="2">
    <source>
        <dbReference type="Proteomes" id="UP000664771"/>
    </source>
</evidence>
<dbReference type="Proteomes" id="UP000664771">
    <property type="component" value="Unassembled WGS sequence"/>
</dbReference>
<dbReference type="InterPro" id="IPR023393">
    <property type="entry name" value="START-like_dom_sf"/>
</dbReference>
<accession>A0ABS3LT32</accession>